<keyword evidence="1" id="KW-0862">Zinc</keyword>
<feature type="compositionally biased region" description="Basic and acidic residues" evidence="2">
    <location>
        <begin position="12"/>
        <end position="23"/>
    </location>
</feature>
<comment type="caution">
    <text evidence="4">The sequence shown here is derived from an EMBL/GenBank/DDBJ whole genome shotgun (WGS) entry which is preliminary data.</text>
</comment>
<evidence type="ECO:0000256" key="1">
    <source>
        <dbReference type="PROSITE-ProRule" id="PRU00175"/>
    </source>
</evidence>
<evidence type="ECO:0000313" key="5">
    <source>
        <dbReference type="Proteomes" id="UP001295423"/>
    </source>
</evidence>
<evidence type="ECO:0000259" key="3">
    <source>
        <dbReference type="PROSITE" id="PS50089"/>
    </source>
</evidence>
<dbReference type="AlphaFoldDB" id="A0AAD2FYT7"/>
<accession>A0AAD2FYT7</accession>
<organism evidence="4 5">
    <name type="scientific">Cylindrotheca closterium</name>
    <dbReference type="NCBI Taxonomy" id="2856"/>
    <lineage>
        <taxon>Eukaryota</taxon>
        <taxon>Sar</taxon>
        <taxon>Stramenopiles</taxon>
        <taxon>Ochrophyta</taxon>
        <taxon>Bacillariophyta</taxon>
        <taxon>Bacillariophyceae</taxon>
        <taxon>Bacillariophycidae</taxon>
        <taxon>Bacillariales</taxon>
        <taxon>Bacillariaceae</taxon>
        <taxon>Cylindrotheca</taxon>
    </lineage>
</organism>
<evidence type="ECO:0000313" key="4">
    <source>
        <dbReference type="EMBL" id="CAJ1956905.1"/>
    </source>
</evidence>
<feature type="region of interest" description="Disordered" evidence="2">
    <location>
        <begin position="208"/>
        <end position="234"/>
    </location>
</feature>
<evidence type="ECO:0000256" key="2">
    <source>
        <dbReference type="SAM" id="MobiDB-lite"/>
    </source>
</evidence>
<feature type="region of interest" description="Disordered" evidence="2">
    <location>
        <begin position="82"/>
        <end position="112"/>
    </location>
</feature>
<sequence>MGSKSSRRKRRNQEAPKEPKFEEIANPSDLASKALVLIHSMPQHGCTNECSCKNKSSGKPLKNMFRRKQKQDTIISNMSIGTIGTDASTSQDEDDDMNNNKNEPQVVGPSATKEKVKQIKNIAREQCSMASKKTIYKLTDLMKSTKNKKSILYANRPMLTTDSHNGGVEISLPSRSSNESSNSTTSRFQNLRTYKRAAGKRYAKVAQKLSSSMRKSSDHDGVVEEDDHELSPLDDDGMMMMRMMIQECAICDGTMSENDWNHPLQCKTPQCNYNFCASCIYNLIESSKEPYGVASDGSQQVKVQLHCPNCRDDLTCSLRRTLLLRVADSKTVPAPERSQMMLDLSGLPQIAQPLTDKQKVMQLDDIDMEVCRARAQERDFLKSKPLASNSLGHRRHTTQQQQPSKRQATSRSKREAPDAPAQNKAAATTNHAASRAARERFETIREEYDAATTRGRFPQDDDDLRIYNDLVADAGHLVYEKRESSFTVNQTACFYIDTQVNLGGMNPRLRFQI</sequence>
<protein>
    <recommendedName>
        <fullName evidence="3">RING-type domain-containing protein</fullName>
    </recommendedName>
</protein>
<name>A0AAD2FYT7_9STRA</name>
<feature type="compositionally biased region" description="Basic residues" evidence="2">
    <location>
        <begin position="1"/>
        <end position="11"/>
    </location>
</feature>
<dbReference type="SUPFAM" id="SSF57850">
    <property type="entry name" value="RING/U-box"/>
    <property type="match status" value="1"/>
</dbReference>
<dbReference type="GO" id="GO:0008270">
    <property type="term" value="F:zinc ion binding"/>
    <property type="evidence" value="ECO:0007669"/>
    <property type="project" value="UniProtKB-KW"/>
</dbReference>
<proteinExistence type="predicted"/>
<feature type="compositionally biased region" description="Low complexity" evidence="2">
    <location>
        <begin position="418"/>
        <end position="435"/>
    </location>
</feature>
<dbReference type="InterPro" id="IPR001841">
    <property type="entry name" value="Znf_RING"/>
</dbReference>
<reference evidence="4" key="1">
    <citation type="submission" date="2023-08" db="EMBL/GenBank/DDBJ databases">
        <authorList>
            <person name="Audoor S."/>
            <person name="Bilcke G."/>
        </authorList>
    </citation>
    <scope>NUCLEOTIDE SEQUENCE</scope>
</reference>
<dbReference type="InterPro" id="IPR013083">
    <property type="entry name" value="Znf_RING/FYVE/PHD"/>
</dbReference>
<gene>
    <name evidence="4" type="ORF">CYCCA115_LOCUS16454</name>
</gene>
<feature type="domain" description="RING-type" evidence="3">
    <location>
        <begin position="248"/>
        <end position="311"/>
    </location>
</feature>
<feature type="compositionally biased region" description="Acidic residues" evidence="2">
    <location>
        <begin position="223"/>
        <end position="234"/>
    </location>
</feature>
<feature type="region of interest" description="Disordered" evidence="2">
    <location>
        <begin position="1"/>
        <end position="28"/>
    </location>
</feature>
<dbReference type="Proteomes" id="UP001295423">
    <property type="component" value="Unassembled WGS sequence"/>
</dbReference>
<feature type="region of interest" description="Disordered" evidence="2">
    <location>
        <begin position="382"/>
        <end position="438"/>
    </location>
</feature>
<keyword evidence="5" id="KW-1185">Reference proteome</keyword>
<dbReference type="PROSITE" id="PS50089">
    <property type="entry name" value="ZF_RING_2"/>
    <property type="match status" value="1"/>
</dbReference>
<dbReference type="Gene3D" id="3.30.40.10">
    <property type="entry name" value="Zinc/RING finger domain, C3HC4 (zinc finger)"/>
    <property type="match status" value="1"/>
</dbReference>
<dbReference type="EMBL" id="CAKOGP040001925">
    <property type="protein sequence ID" value="CAJ1956905.1"/>
    <property type="molecule type" value="Genomic_DNA"/>
</dbReference>
<keyword evidence="1" id="KW-0479">Metal-binding</keyword>
<keyword evidence="1" id="KW-0863">Zinc-finger</keyword>
<feature type="compositionally biased region" description="Polar residues" evidence="2">
    <location>
        <begin position="398"/>
        <end position="410"/>
    </location>
</feature>